<keyword evidence="3" id="KW-1185">Reference proteome</keyword>
<dbReference type="InParanoid" id="A0A0C2ZR60"/>
<evidence type="ECO:0008006" key="4">
    <source>
        <dbReference type="Google" id="ProtNLM"/>
    </source>
</evidence>
<gene>
    <name evidence="2" type="ORF">SCLCIDRAFT_1213879</name>
</gene>
<dbReference type="Proteomes" id="UP000053989">
    <property type="component" value="Unassembled WGS sequence"/>
</dbReference>
<evidence type="ECO:0000256" key="1">
    <source>
        <dbReference type="SAM" id="SignalP"/>
    </source>
</evidence>
<dbReference type="HOGENOM" id="CLU_2623429_0_0_1"/>
<reference evidence="3" key="2">
    <citation type="submission" date="2015-01" db="EMBL/GenBank/DDBJ databases">
        <title>Evolutionary Origins and Diversification of the Mycorrhizal Mutualists.</title>
        <authorList>
            <consortium name="DOE Joint Genome Institute"/>
            <consortium name="Mycorrhizal Genomics Consortium"/>
            <person name="Kohler A."/>
            <person name="Kuo A."/>
            <person name="Nagy L.G."/>
            <person name="Floudas D."/>
            <person name="Copeland A."/>
            <person name="Barry K.W."/>
            <person name="Cichocki N."/>
            <person name="Veneault-Fourrey C."/>
            <person name="LaButti K."/>
            <person name="Lindquist E.A."/>
            <person name="Lipzen A."/>
            <person name="Lundell T."/>
            <person name="Morin E."/>
            <person name="Murat C."/>
            <person name="Riley R."/>
            <person name="Ohm R."/>
            <person name="Sun H."/>
            <person name="Tunlid A."/>
            <person name="Henrissat B."/>
            <person name="Grigoriev I.V."/>
            <person name="Hibbett D.S."/>
            <person name="Martin F."/>
        </authorList>
    </citation>
    <scope>NUCLEOTIDE SEQUENCE [LARGE SCALE GENOMIC DNA]</scope>
    <source>
        <strain evidence="3">Foug A</strain>
    </source>
</reference>
<evidence type="ECO:0000313" key="3">
    <source>
        <dbReference type="Proteomes" id="UP000053989"/>
    </source>
</evidence>
<accession>A0A0C2ZR60</accession>
<proteinExistence type="predicted"/>
<organism evidence="2 3">
    <name type="scientific">Scleroderma citrinum Foug A</name>
    <dbReference type="NCBI Taxonomy" id="1036808"/>
    <lineage>
        <taxon>Eukaryota</taxon>
        <taxon>Fungi</taxon>
        <taxon>Dikarya</taxon>
        <taxon>Basidiomycota</taxon>
        <taxon>Agaricomycotina</taxon>
        <taxon>Agaricomycetes</taxon>
        <taxon>Agaricomycetidae</taxon>
        <taxon>Boletales</taxon>
        <taxon>Sclerodermatineae</taxon>
        <taxon>Sclerodermataceae</taxon>
        <taxon>Scleroderma</taxon>
    </lineage>
</organism>
<protein>
    <recommendedName>
        <fullName evidence="4">Secreted protein</fullName>
    </recommendedName>
</protein>
<sequence>MATVVVVTMSILVWKVIHAATVDAATAVITVASSGTVYAVRMGSCALTIGMVKLRANLRGIQSWFLRAVLVWFWGSNL</sequence>
<dbReference type="EMBL" id="KN822031">
    <property type="protein sequence ID" value="KIM64043.1"/>
    <property type="molecule type" value="Genomic_DNA"/>
</dbReference>
<name>A0A0C2ZR60_9AGAM</name>
<keyword evidence="1" id="KW-0732">Signal</keyword>
<reference evidence="2 3" key="1">
    <citation type="submission" date="2014-04" db="EMBL/GenBank/DDBJ databases">
        <authorList>
            <consortium name="DOE Joint Genome Institute"/>
            <person name="Kuo A."/>
            <person name="Kohler A."/>
            <person name="Nagy L.G."/>
            <person name="Floudas D."/>
            <person name="Copeland A."/>
            <person name="Barry K.W."/>
            <person name="Cichocki N."/>
            <person name="Veneault-Fourrey C."/>
            <person name="LaButti K."/>
            <person name="Lindquist E.A."/>
            <person name="Lipzen A."/>
            <person name="Lundell T."/>
            <person name="Morin E."/>
            <person name="Murat C."/>
            <person name="Sun H."/>
            <person name="Tunlid A."/>
            <person name="Henrissat B."/>
            <person name="Grigoriev I.V."/>
            <person name="Hibbett D.S."/>
            <person name="Martin F."/>
            <person name="Nordberg H.P."/>
            <person name="Cantor M.N."/>
            <person name="Hua S.X."/>
        </authorList>
    </citation>
    <scope>NUCLEOTIDE SEQUENCE [LARGE SCALE GENOMIC DNA]</scope>
    <source>
        <strain evidence="2 3">Foug A</strain>
    </source>
</reference>
<feature type="signal peptide" evidence="1">
    <location>
        <begin position="1"/>
        <end position="19"/>
    </location>
</feature>
<evidence type="ECO:0000313" key="2">
    <source>
        <dbReference type="EMBL" id="KIM64043.1"/>
    </source>
</evidence>
<feature type="chain" id="PRO_5002160311" description="Secreted protein" evidence="1">
    <location>
        <begin position="20"/>
        <end position="78"/>
    </location>
</feature>
<dbReference type="AlphaFoldDB" id="A0A0C2ZR60"/>